<dbReference type="GO" id="GO:0004489">
    <property type="term" value="F:methylenetetrahydrofolate reductase [NAD(P)H] activity"/>
    <property type="evidence" value="ECO:0007669"/>
    <property type="project" value="InterPro"/>
</dbReference>
<dbReference type="GO" id="GO:0071949">
    <property type="term" value="F:FAD binding"/>
    <property type="evidence" value="ECO:0007669"/>
    <property type="project" value="TreeGrafter"/>
</dbReference>
<comment type="similarity">
    <text evidence="3">Belongs to the methylenetetrahydrofolate reductase family.</text>
</comment>
<proteinExistence type="inferred from homology"/>
<gene>
    <name evidence="10" type="ORF">EV421DRAFT_1952448</name>
</gene>
<dbReference type="InterPro" id="IPR053806">
    <property type="entry name" value="MTHFR_C"/>
</dbReference>
<dbReference type="AlphaFoldDB" id="A0AA39MPI4"/>
<dbReference type="GO" id="GO:0035999">
    <property type="term" value="P:tetrahydrofolate interconversion"/>
    <property type="evidence" value="ECO:0007669"/>
    <property type="project" value="TreeGrafter"/>
</dbReference>
<dbReference type="SUPFAM" id="SSF51730">
    <property type="entry name" value="FAD-linked oxidoreductase"/>
    <property type="match status" value="1"/>
</dbReference>
<dbReference type="InterPro" id="IPR003171">
    <property type="entry name" value="Mehydrof_redctse-like"/>
</dbReference>
<evidence type="ECO:0000256" key="7">
    <source>
        <dbReference type="ARBA" id="ARBA00023002"/>
    </source>
</evidence>
<evidence type="ECO:0000259" key="9">
    <source>
        <dbReference type="Pfam" id="PF21895"/>
    </source>
</evidence>
<dbReference type="EMBL" id="JAUEPT010000028">
    <property type="protein sequence ID" value="KAK0441887.1"/>
    <property type="molecule type" value="Genomic_DNA"/>
</dbReference>
<evidence type="ECO:0000256" key="6">
    <source>
        <dbReference type="ARBA" id="ARBA00022857"/>
    </source>
</evidence>
<comment type="pathway">
    <text evidence="2 8">One-carbon metabolism; tetrahydrofolate interconversion.</text>
</comment>
<dbReference type="GO" id="GO:0009086">
    <property type="term" value="P:methionine biosynthetic process"/>
    <property type="evidence" value="ECO:0007669"/>
    <property type="project" value="TreeGrafter"/>
</dbReference>
<evidence type="ECO:0000313" key="10">
    <source>
        <dbReference type="EMBL" id="KAK0441887.1"/>
    </source>
</evidence>
<protein>
    <submittedName>
        <fullName evidence="10">Methylenetetrahydrofolate reductase-domain-containing protein</fullName>
    </submittedName>
</protein>
<comment type="caution">
    <text evidence="10">The sequence shown here is derived from an EMBL/GenBank/DDBJ whole genome shotgun (WGS) entry which is preliminary data.</text>
</comment>
<dbReference type="GO" id="GO:0005829">
    <property type="term" value="C:cytosol"/>
    <property type="evidence" value="ECO:0007669"/>
    <property type="project" value="TreeGrafter"/>
</dbReference>
<keyword evidence="4" id="KW-0285">Flavoprotein</keyword>
<evidence type="ECO:0000256" key="4">
    <source>
        <dbReference type="ARBA" id="ARBA00022630"/>
    </source>
</evidence>
<feature type="domain" description="MTHFR SAM-binding regulatory" evidence="9">
    <location>
        <begin position="350"/>
        <end position="604"/>
    </location>
</feature>
<evidence type="ECO:0000256" key="3">
    <source>
        <dbReference type="ARBA" id="ARBA00006743"/>
    </source>
</evidence>
<dbReference type="InterPro" id="IPR029041">
    <property type="entry name" value="FAD-linked_oxidoreductase-like"/>
</dbReference>
<dbReference type="Gene3D" id="3.20.20.220">
    <property type="match status" value="1"/>
</dbReference>
<dbReference type="NCBIfam" id="TIGR00677">
    <property type="entry name" value="fadh2_euk"/>
    <property type="match status" value="1"/>
</dbReference>
<organism evidence="10 11">
    <name type="scientific">Armillaria borealis</name>
    <dbReference type="NCBI Taxonomy" id="47425"/>
    <lineage>
        <taxon>Eukaryota</taxon>
        <taxon>Fungi</taxon>
        <taxon>Dikarya</taxon>
        <taxon>Basidiomycota</taxon>
        <taxon>Agaricomycotina</taxon>
        <taxon>Agaricomycetes</taxon>
        <taxon>Agaricomycetidae</taxon>
        <taxon>Agaricales</taxon>
        <taxon>Marasmiineae</taxon>
        <taxon>Physalacriaceae</taxon>
        <taxon>Armillaria</taxon>
    </lineage>
</organism>
<dbReference type="Pfam" id="PF21895">
    <property type="entry name" value="MTHFR_C"/>
    <property type="match status" value="1"/>
</dbReference>
<dbReference type="Pfam" id="PF02219">
    <property type="entry name" value="MTHFR"/>
    <property type="match status" value="1"/>
</dbReference>
<name>A0AA39MPI4_9AGAR</name>
<keyword evidence="11" id="KW-1185">Reference proteome</keyword>
<evidence type="ECO:0000256" key="8">
    <source>
        <dbReference type="RuleBase" id="RU004254"/>
    </source>
</evidence>
<dbReference type="CDD" id="cd00537">
    <property type="entry name" value="MTHFR"/>
    <property type="match status" value="1"/>
</dbReference>
<dbReference type="FunFam" id="3.20.20.220:FF:000002">
    <property type="entry name" value="Methylenetetrahydrofolate reductase"/>
    <property type="match status" value="1"/>
</dbReference>
<comment type="cofactor">
    <cofactor evidence="1">
        <name>FAD</name>
        <dbReference type="ChEBI" id="CHEBI:57692"/>
    </cofactor>
</comment>
<dbReference type="Proteomes" id="UP001175226">
    <property type="component" value="Unassembled WGS sequence"/>
</dbReference>
<sequence>MKIIDKITAHDGPHPFYFFEFFPPRTDQGFENLLSRISRLSNLRPMAVSITWGAGGSTRDRSLDLAGLSQTEYNIDTILHLTCTNMMQGMVDDALAAAKSRKIENVLALRGADPPRGKEEWIPIDPRFQRGVDLVSYIRSSPQYSSQFCVGVAAYPDRHPDSLHDEDTEIEYLKAKVDAGAEFIVTQLFYDVDQFLRWEKKVRAKGIRVPIIPGIMPIQTYSSFLRLIKLCGTSVPSFIMSDLDPIKHDDQLVKDYGVKLAVSMIRRLTSEGKVPGVHFSTLNLEKSVQRVLETLQWAGAAPPTYNKLIEQDTHDDRSVTPSSASRAAKYGLATISTTDGEAGSGELNNAATWDDFPNGRFGDFKSPAYGDQDPYGNVGTIVSYKTTLGPWGHPQTINDLTTIFLDHLHSKILTTPFSPTPLSPESLTILPHLEKLTKRGWWTVGSQPAVDGAPSSDEVFGWGPRAGFVFQKGFVEFFCTEDDLDIIEREVADNGKGWVHWFAGNAKGDYRGNIPDDGRNAVTWGVFTGQEIIQTTIIERESFLSWKDEAFSIWSEWASHYRPGSEERSLLDSVKKERWLVSITHHDYKNTEALWTFLSDITETTNM</sequence>
<keyword evidence="5" id="KW-0274">FAD</keyword>
<dbReference type="InterPro" id="IPR004621">
    <property type="entry name" value="Fadh2_euk"/>
</dbReference>
<keyword evidence="7" id="KW-0560">Oxidoreductase</keyword>
<evidence type="ECO:0000256" key="2">
    <source>
        <dbReference type="ARBA" id="ARBA00004777"/>
    </source>
</evidence>
<evidence type="ECO:0000256" key="1">
    <source>
        <dbReference type="ARBA" id="ARBA00001974"/>
    </source>
</evidence>
<evidence type="ECO:0000313" key="11">
    <source>
        <dbReference type="Proteomes" id="UP001175226"/>
    </source>
</evidence>
<reference evidence="10" key="1">
    <citation type="submission" date="2023-06" db="EMBL/GenBank/DDBJ databases">
        <authorList>
            <consortium name="Lawrence Berkeley National Laboratory"/>
            <person name="Ahrendt S."/>
            <person name="Sahu N."/>
            <person name="Indic B."/>
            <person name="Wong-Bajracharya J."/>
            <person name="Merenyi Z."/>
            <person name="Ke H.-M."/>
            <person name="Monk M."/>
            <person name="Kocsube S."/>
            <person name="Drula E."/>
            <person name="Lipzen A."/>
            <person name="Balint B."/>
            <person name="Henrissat B."/>
            <person name="Andreopoulos B."/>
            <person name="Martin F.M."/>
            <person name="Harder C.B."/>
            <person name="Rigling D."/>
            <person name="Ford K.L."/>
            <person name="Foster G.D."/>
            <person name="Pangilinan J."/>
            <person name="Papanicolaou A."/>
            <person name="Barry K."/>
            <person name="LaButti K."/>
            <person name="Viragh M."/>
            <person name="Koriabine M."/>
            <person name="Yan M."/>
            <person name="Riley R."/>
            <person name="Champramary S."/>
            <person name="Plett K.L."/>
            <person name="Tsai I.J."/>
            <person name="Slot J."/>
            <person name="Sipos G."/>
            <person name="Plett J."/>
            <person name="Nagy L.G."/>
            <person name="Grigoriev I.V."/>
        </authorList>
    </citation>
    <scope>NUCLEOTIDE SEQUENCE</scope>
    <source>
        <strain evidence="10">FPL87.14</strain>
    </source>
</reference>
<dbReference type="PANTHER" id="PTHR45754">
    <property type="entry name" value="METHYLENETETRAHYDROFOLATE REDUCTASE"/>
    <property type="match status" value="1"/>
</dbReference>
<accession>A0AA39MPI4</accession>
<dbReference type="PANTHER" id="PTHR45754:SF1">
    <property type="entry name" value="METHYLENETETRAHYDROFOLATE REDUCTASE 1"/>
    <property type="match status" value="1"/>
</dbReference>
<evidence type="ECO:0000256" key="5">
    <source>
        <dbReference type="ARBA" id="ARBA00022827"/>
    </source>
</evidence>
<keyword evidence="6" id="KW-0521">NADP</keyword>